<dbReference type="EMBL" id="JAEVLS010000001">
    <property type="protein sequence ID" value="MBM0103813.1"/>
    <property type="molecule type" value="Genomic_DNA"/>
</dbReference>
<dbReference type="Proteomes" id="UP000661077">
    <property type="component" value="Unassembled WGS sequence"/>
</dbReference>
<feature type="transmembrane region" description="Helical" evidence="1">
    <location>
        <begin position="23"/>
        <end position="42"/>
    </location>
</feature>
<proteinExistence type="predicted"/>
<reference evidence="2 3" key="1">
    <citation type="journal article" date="2021" name="Int. J. Syst. Evol. Microbiol.">
        <title>Steroidobacter gossypii sp. nov., isolated from soil of cotton cropping field.</title>
        <authorList>
            <person name="Huang R."/>
            <person name="Yang S."/>
            <person name="Zhen C."/>
            <person name="Liu W."/>
        </authorList>
    </citation>
    <scope>NUCLEOTIDE SEQUENCE [LARGE SCALE GENOMIC DNA]</scope>
    <source>
        <strain evidence="2 3">S1-65</strain>
    </source>
</reference>
<accession>A0ABS1WS55</accession>
<feature type="transmembrane region" description="Helical" evidence="1">
    <location>
        <begin position="133"/>
        <end position="151"/>
    </location>
</feature>
<keyword evidence="1" id="KW-0472">Membrane</keyword>
<keyword evidence="3" id="KW-1185">Reference proteome</keyword>
<protein>
    <submittedName>
        <fullName evidence="2">DUF962 domain-containing protein</fullName>
    </submittedName>
</protein>
<evidence type="ECO:0000313" key="2">
    <source>
        <dbReference type="EMBL" id="MBM0103813.1"/>
    </source>
</evidence>
<feature type="transmembrane region" description="Helical" evidence="1">
    <location>
        <begin position="101"/>
        <end position="121"/>
    </location>
</feature>
<name>A0ABS1WS55_9GAMM</name>
<gene>
    <name evidence="2" type="ORF">JM946_03620</name>
</gene>
<dbReference type="InterPro" id="IPR009305">
    <property type="entry name" value="Mpo1-like"/>
</dbReference>
<comment type="caution">
    <text evidence="2">The sequence shown here is derived from an EMBL/GenBank/DDBJ whole genome shotgun (WGS) entry which is preliminary data.</text>
</comment>
<organism evidence="2 3">
    <name type="scientific">Steroidobacter gossypii</name>
    <dbReference type="NCBI Taxonomy" id="2805490"/>
    <lineage>
        <taxon>Bacteria</taxon>
        <taxon>Pseudomonadati</taxon>
        <taxon>Pseudomonadota</taxon>
        <taxon>Gammaproteobacteria</taxon>
        <taxon>Steroidobacterales</taxon>
        <taxon>Steroidobacteraceae</taxon>
        <taxon>Steroidobacter</taxon>
    </lineage>
</organism>
<evidence type="ECO:0000256" key="1">
    <source>
        <dbReference type="SAM" id="Phobius"/>
    </source>
</evidence>
<evidence type="ECO:0000313" key="3">
    <source>
        <dbReference type="Proteomes" id="UP000661077"/>
    </source>
</evidence>
<dbReference type="PANTHER" id="PTHR28026:SF9">
    <property type="entry name" value="2-HYDROXY-PALMITIC ACID DIOXYGENASE MPO1"/>
    <property type="match status" value="1"/>
</dbReference>
<keyword evidence="1" id="KW-0812">Transmembrane</keyword>
<dbReference type="Pfam" id="PF06127">
    <property type="entry name" value="Mpo1-like"/>
    <property type="match status" value="1"/>
</dbReference>
<sequence>MRTVEQWLQEYGESHRNATNKTLHWICVPIIVVSLIGLLWSLPAPRAWQEISPLLNWGSLFLIAGVLYYLVMSWSLAVGMALFVGLVMLTILALQTLPWPLWSVCLALFVVAWIGQFIGHHVEGRRPSFFKDIQFLMIGPLWLLSFIYRKLRIPY</sequence>
<dbReference type="RefSeq" id="WP_203165769.1">
    <property type="nucleotide sequence ID" value="NZ_JAEVLS010000001.1"/>
</dbReference>
<keyword evidence="1" id="KW-1133">Transmembrane helix</keyword>
<dbReference type="PANTHER" id="PTHR28026">
    <property type="entry name" value="DUF962 DOMAIN PROTEIN (AFU_ORTHOLOGUE AFUA_8G05310)"/>
    <property type="match status" value="1"/>
</dbReference>